<protein>
    <submittedName>
        <fullName evidence="2">Uncharacterized protein</fullName>
    </submittedName>
</protein>
<feature type="compositionally biased region" description="Polar residues" evidence="1">
    <location>
        <begin position="1"/>
        <end position="10"/>
    </location>
</feature>
<proteinExistence type="predicted"/>
<dbReference type="OrthoDB" id="2520703at2759"/>
<dbReference type="RefSeq" id="XP_040791271.1">
    <property type="nucleotide sequence ID" value="XM_040936681.1"/>
</dbReference>
<dbReference type="GeneID" id="63853931"/>
<accession>A0A9P4LBM1</accession>
<sequence>MAHDQSYNSTHTRKPSLKRPNLLQGLLPEPSPQELSMKITERIEYHLSGTAPKSTGLYDTICMLLRDPNLATQVRHLHLDLRANCHDPHDYYTHDALSYYMDNMGYNSDWKEEVVKGSETALAGLLLTLLPELEHLEVRLFKQYKNRDTPQISSEEEARDDSAIEISDSSLDVTSDIVYESIHFSTYELFREPPAVFDMTHIAAFRSLTSICSPTLLPWNIMCFPNLKQVTVSLEIDSCGRFEFDLPNCAQIPQEEAAISGIISLIAKVPIEFLNTANSEDKIFAYVPTVLRHAPGLKRLALHLKRDLDDGPCPRNDIKRSYQTLIRSLSSKSVEELIIDTCDIEASAVRKCPVDFFESLHPINSLSGFPCLRRIVAPQEAFIRVESSLWKRKNTGFGAPTCLLPDTIETVEIIDSTTTLNMWAIRILDASMAATGLKVSTLSHLSKVVLWCDRWYPTIVPDYRTDKWSQ</sequence>
<reference evidence="2" key="1">
    <citation type="submission" date="2020-01" db="EMBL/GenBank/DDBJ databases">
        <authorList>
            <consortium name="DOE Joint Genome Institute"/>
            <person name="Haridas S."/>
            <person name="Albert R."/>
            <person name="Binder M."/>
            <person name="Bloem J."/>
            <person name="Labutti K."/>
            <person name="Salamov A."/>
            <person name="Andreopoulos B."/>
            <person name="Baker S.E."/>
            <person name="Barry K."/>
            <person name="Bills G."/>
            <person name="Bluhm B.H."/>
            <person name="Cannon C."/>
            <person name="Castanera R."/>
            <person name="Culley D.E."/>
            <person name="Daum C."/>
            <person name="Ezra D."/>
            <person name="Gonzalez J.B."/>
            <person name="Henrissat B."/>
            <person name="Kuo A."/>
            <person name="Liang C."/>
            <person name="Lipzen A."/>
            <person name="Lutzoni F."/>
            <person name="Magnuson J."/>
            <person name="Mondo S."/>
            <person name="Nolan M."/>
            <person name="Ohm R."/>
            <person name="Pangilinan J."/>
            <person name="Park H.-J."/>
            <person name="Ramirez L."/>
            <person name="Alfaro M."/>
            <person name="Sun H."/>
            <person name="Tritt A."/>
            <person name="Yoshinaga Y."/>
            <person name="Zwiers L.-H."/>
            <person name="Turgeon B.G."/>
            <person name="Goodwin S.B."/>
            <person name="Spatafora J.W."/>
            <person name="Crous P.W."/>
            <person name="Grigoriev I.V."/>
        </authorList>
    </citation>
    <scope>NUCLEOTIDE SEQUENCE</scope>
    <source>
        <strain evidence="2">CBS 394.84</strain>
    </source>
</reference>
<comment type="caution">
    <text evidence="2">The sequence shown here is derived from an EMBL/GenBank/DDBJ whole genome shotgun (WGS) entry which is preliminary data.</text>
</comment>
<keyword evidence="3" id="KW-1185">Reference proteome</keyword>
<gene>
    <name evidence="2" type="ORF">K460DRAFT_403979</name>
</gene>
<dbReference type="AlphaFoldDB" id="A0A9P4LBM1"/>
<dbReference type="Proteomes" id="UP000800039">
    <property type="component" value="Unassembled WGS sequence"/>
</dbReference>
<feature type="region of interest" description="Disordered" evidence="1">
    <location>
        <begin position="1"/>
        <end position="30"/>
    </location>
</feature>
<name>A0A9P4LBM1_9PLEO</name>
<organism evidence="2 3">
    <name type="scientific">Cucurbitaria berberidis CBS 394.84</name>
    <dbReference type="NCBI Taxonomy" id="1168544"/>
    <lineage>
        <taxon>Eukaryota</taxon>
        <taxon>Fungi</taxon>
        <taxon>Dikarya</taxon>
        <taxon>Ascomycota</taxon>
        <taxon>Pezizomycotina</taxon>
        <taxon>Dothideomycetes</taxon>
        <taxon>Pleosporomycetidae</taxon>
        <taxon>Pleosporales</taxon>
        <taxon>Pleosporineae</taxon>
        <taxon>Cucurbitariaceae</taxon>
        <taxon>Cucurbitaria</taxon>
    </lineage>
</organism>
<evidence type="ECO:0000313" key="3">
    <source>
        <dbReference type="Proteomes" id="UP000800039"/>
    </source>
</evidence>
<dbReference type="EMBL" id="ML976615">
    <property type="protein sequence ID" value="KAF1848708.1"/>
    <property type="molecule type" value="Genomic_DNA"/>
</dbReference>
<evidence type="ECO:0000313" key="2">
    <source>
        <dbReference type="EMBL" id="KAF1848708.1"/>
    </source>
</evidence>
<evidence type="ECO:0000256" key="1">
    <source>
        <dbReference type="SAM" id="MobiDB-lite"/>
    </source>
</evidence>